<gene>
    <name evidence="7" type="ORF">UFOPK2683_00816</name>
    <name evidence="8" type="ORF">UFOPK3605_01048</name>
    <name evidence="9" type="ORF">UFOPK3897_01146</name>
    <name evidence="10" type="ORF">UFOPK4121_01399</name>
</gene>
<feature type="region of interest" description="Disordered" evidence="5">
    <location>
        <begin position="1"/>
        <end position="37"/>
    </location>
</feature>
<name>A0A6J7RS93_9ZZZZ</name>
<evidence type="ECO:0000313" key="8">
    <source>
        <dbReference type="EMBL" id="CAB4910136.1"/>
    </source>
</evidence>
<keyword evidence="3 6" id="KW-1133">Transmembrane helix</keyword>
<feature type="transmembrane region" description="Helical" evidence="6">
    <location>
        <begin position="40"/>
        <end position="61"/>
    </location>
</feature>
<keyword evidence="2 6" id="KW-0812">Transmembrane</keyword>
<dbReference type="EMBL" id="CAFBPQ010000060">
    <property type="protein sequence ID" value="CAB5031278.1"/>
    <property type="molecule type" value="Genomic_DNA"/>
</dbReference>
<evidence type="ECO:0000313" key="10">
    <source>
        <dbReference type="EMBL" id="CAB5031278.1"/>
    </source>
</evidence>
<evidence type="ECO:0000256" key="2">
    <source>
        <dbReference type="ARBA" id="ARBA00022692"/>
    </source>
</evidence>
<evidence type="ECO:0000256" key="6">
    <source>
        <dbReference type="SAM" id="Phobius"/>
    </source>
</evidence>
<dbReference type="Pfam" id="PF06781">
    <property type="entry name" value="CrgA"/>
    <property type="match status" value="1"/>
</dbReference>
<evidence type="ECO:0000313" key="9">
    <source>
        <dbReference type="EMBL" id="CAB4981614.1"/>
    </source>
</evidence>
<evidence type="ECO:0000256" key="5">
    <source>
        <dbReference type="SAM" id="MobiDB-lite"/>
    </source>
</evidence>
<proteinExistence type="predicted"/>
<dbReference type="EMBL" id="CAFBOF010000027">
    <property type="protein sequence ID" value="CAB4981614.1"/>
    <property type="molecule type" value="Genomic_DNA"/>
</dbReference>
<evidence type="ECO:0000256" key="1">
    <source>
        <dbReference type="ARBA" id="ARBA00022475"/>
    </source>
</evidence>
<dbReference type="EMBL" id="CAFBMM010000053">
    <property type="protein sequence ID" value="CAB4910136.1"/>
    <property type="molecule type" value="Genomic_DNA"/>
</dbReference>
<evidence type="ECO:0000313" key="7">
    <source>
        <dbReference type="EMBL" id="CAB4723517.1"/>
    </source>
</evidence>
<organism evidence="10">
    <name type="scientific">freshwater metagenome</name>
    <dbReference type="NCBI Taxonomy" id="449393"/>
    <lineage>
        <taxon>unclassified sequences</taxon>
        <taxon>metagenomes</taxon>
        <taxon>ecological metagenomes</taxon>
    </lineage>
</organism>
<evidence type="ECO:0000256" key="3">
    <source>
        <dbReference type="ARBA" id="ARBA00022989"/>
    </source>
</evidence>
<protein>
    <submittedName>
        <fullName evidence="10">Unannotated protein</fullName>
    </submittedName>
</protein>
<reference evidence="10" key="1">
    <citation type="submission" date="2020-05" db="EMBL/GenBank/DDBJ databases">
        <authorList>
            <person name="Chiriac C."/>
            <person name="Salcher M."/>
            <person name="Ghai R."/>
            <person name="Kavagutti S V."/>
        </authorList>
    </citation>
    <scope>NUCLEOTIDE SEQUENCE</scope>
</reference>
<sequence>MRRKKSSRAKTPIGVSKAQLNAPGRYTPPKAKSRHKSPPWVSASMFTCLLVGFAVILGNYLSLLPGGQAQNSYLFLGLGLIIVGFGLSTRLR</sequence>
<accession>A0A6J7RS93</accession>
<dbReference type="AlphaFoldDB" id="A0A6J7RS93"/>
<keyword evidence="4 6" id="KW-0472">Membrane</keyword>
<dbReference type="EMBL" id="CAEZYK010000039">
    <property type="protein sequence ID" value="CAB4723517.1"/>
    <property type="molecule type" value="Genomic_DNA"/>
</dbReference>
<dbReference type="InterPro" id="IPR009619">
    <property type="entry name" value="CrgA"/>
</dbReference>
<evidence type="ECO:0000256" key="4">
    <source>
        <dbReference type="ARBA" id="ARBA00023136"/>
    </source>
</evidence>
<keyword evidence="1" id="KW-1003">Cell membrane</keyword>
<feature type="transmembrane region" description="Helical" evidence="6">
    <location>
        <begin position="73"/>
        <end position="91"/>
    </location>
</feature>